<evidence type="ECO:0008006" key="3">
    <source>
        <dbReference type="Google" id="ProtNLM"/>
    </source>
</evidence>
<dbReference type="EMBL" id="PYOI01000083">
    <property type="protein sequence ID" value="PSV74415.1"/>
    <property type="molecule type" value="Genomic_DNA"/>
</dbReference>
<proteinExistence type="predicted"/>
<evidence type="ECO:0000313" key="2">
    <source>
        <dbReference type="Proteomes" id="UP000241566"/>
    </source>
</evidence>
<evidence type="ECO:0000313" key="1">
    <source>
        <dbReference type="EMBL" id="PSV74415.1"/>
    </source>
</evidence>
<keyword evidence="2" id="KW-1185">Reference proteome</keyword>
<dbReference type="SUPFAM" id="SSF49401">
    <property type="entry name" value="Bacterial adhesins"/>
    <property type="match status" value="1"/>
</dbReference>
<dbReference type="Gene3D" id="2.60.40.1090">
    <property type="entry name" value="Fimbrial-type adhesion domain"/>
    <property type="match status" value="1"/>
</dbReference>
<dbReference type="RefSeq" id="WP_146146592.1">
    <property type="nucleotide sequence ID" value="NZ_PYOI01000083.1"/>
</dbReference>
<accession>A0ABX5G940</accession>
<dbReference type="InterPro" id="IPR008966">
    <property type="entry name" value="Adhesion_dom_sf"/>
</dbReference>
<gene>
    <name evidence="1" type="ORF">CTM94_21220</name>
</gene>
<name>A0ABX5G940_PHOLE</name>
<sequence>PFYSYAFQPIKWASSNPTIEAFPGLNTVNNFNQNIGFWSAGSYTALGVSSHLENLPLRIVKTETSGLTNGLAYYGDTSIWNFDGYLTQPLNQFNITTPSIKLYKLNNQIAIGFVVFIRSFNSQYAADASIPISYNIPETYAKVLAINAIPIKIGDIPLQDQFKPYVFNKTINGVLKFSGNGSVITSPPITFNVNINLLPQVCNVTFDSNKIDFGTITDSELSTGRIIKQLNLQSSCDNIYINNVDMKIQNLNNGMIFSNDKSIGFRLTDKNNNPLTNNQTLSSNVDNYEINITPFKNNDKLYGNHNASLNLMFTYK</sequence>
<dbReference type="InterPro" id="IPR036937">
    <property type="entry name" value="Adhesion_dom_fimbrial_sf"/>
</dbReference>
<protein>
    <recommendedName>
        <fullName evidence="3">Adhesin</fullName>
    </recommendedName>
</protein>
<organism evidence="1 2">
    <name type="scientific">Photobacterium leiognathi</name>
    <dbReference type="NCBI Taxonomy" id="553611"/>
    <lineage>
        <taxon>Bacteria</taxon>
        <taxon>Pseudomonadati</taxon>
        <taxon>Pseudomonadota</taxon>
        <taxon>Gammaproteobacteria</taxon>
        <taxon>Vibrionales</taxon>
        <taxon>Vibrionaceae</taxon>
        <taxon>Photobacterium</taxon>
    </lineage>
</organism>
<dbReference type="Proteomes" id="UP000241566">
    <property type="component" value="Unassembled WGS sequence"/>
</dbReference>
<feature type="non-terminal residue" evidence="1">
    <location>
        <position position="1"/>
    </location>
</feature>
<comment type="caution">
    <text evidence="1">The sequence shown here is derived from an EMBL/GenBank/DDBJ whole genome shotgun (WGS) entry which is preliminary data.</text>
</comment>
<reference evidence="1 2" key="1">
    <citation type="submission" date="2018-01" db="EMBL/GenBank/DDBJ databases">
        <title>Whole genome sequencing of Histamine producing bacteria.</title>
        <authorList>
            <person name="Butler K."/>
        </authorList>
    </citation>
    <scope>NUCLEOTIDE SEQUENCE [LARGE SCALE GENOMIC DNA]</scope>
    <source>
        <strain evidence="1 2">ATCC 25521</strain>
    </source>
</reference>